<keyword evidence="6" id="KW-1185">Reference proteome</keyword>
<feature type="region of interest" description="Disordered" evidence="3">
    <location>
        <begin position="673"/>
        <end position="694"/>
    </location>
</feature>
<dbReference type="GO" id="GO:0045454">
    <property type="term" value="P:cell redox homeostasis"/>
    <property type="evidence" value="ECO:0007669"/>
    <property type="project" value="TreeGrafter"/>
</dbReference>
<feature type="compositionally biased region" description="Low complexity" evidence="3">
    <location>
        <begin position="801"/>
        <end position="827"/>
    </location>
</feature>
<dbReference type="GeneID" id="59238074"/>
<keyword evidence="2" id="KW-0677">Repeat</keyword>
<evidence type="ECO:0000313" key="6">
    <source>
        <dbReference type="Proteomes" id="UP000509704"/>
    </source>
</evidence>
<dbReference type="EMBL" id="CP058610">
    <property type="protein sequence ID" value="QLG74291.1"/>
    <property type="molecule type" value="Genomic_DNA"/>
</dbReference>
<feature type="compositionally biased region" description="Polar residues" evidence="3">
    <location>
        <begin position="1593"/>
        <end position="1602"/>
    </location>
</feature>
<feature type="region of interest" description="Disordered" evidence="3">
    <location>
        <begin position="476"/>
        <end position="510"/>
    </location>
</feature>
<sequence length="1609" mass="178555">MPLLQPSSCSGFELELPKLTSSSLNLLDEPSKRKVTLDCRSGAAVTLVRSNIFVHGGLTIPLNLSHVSCINIQKELIIYFSKEKNNASNFTKLDDWISSETFFLDLISRVWRRVEVNFDDTGDHAGETNNENEHTGGDHKINSSITGKEEDTLSPTFKERLYHSMCFAESSLYIFGGLVVSPQSGYEVIATNELWKLNLQNKKWTLVSKDPQITRRFTHSMHTINHDNEEDTKLIIVGGLNNIDMPIHHIDIFNVTKNYWETESDTSKIIVNCESEEISLCKESNFSILFENNEAKIPTLAFYVPNPSKSPQPNTGEASSREHTSYDCSSSIVALPLMHDAQGMRMNSKSDHSDHLEVPHNLQFPTGDYFGYTIVIAGFYPSCETSNFKCFVYDTSSQQWTTLGITCDDSDINKHRFWKLLAWQSHHQTLLLGTKNDDYNLPSVQRFDFLLSFGLPMISIYNRTLTNANNQKIDLKTSSSDKKTPSRDSSIAAETLDPKESENQPFRQASYASTATSQFESYIRYIAPPSDMTSIRTVFPPYAMVLGKDTLEIFGSTLSDFEFITDEGDSIGVPIYLLRKRWGRYFDMMLSQGYARACAEYENTGQASEFIRFSPHSSQIVNPSKNSGTLSRASFETFANRGNQQQQEDMEGPRSYSLNLDPHQAEIVSGEHVGSNSSFHENDEEDPVSPPSRSQIEHIKQLRAERNLPKQVAISTTSSSGGMIFRVPFQENASAAMSDTVLSKKEEHEDKRRSSSVATAALDHLKLSSHADRWRRASHPNPSISRPDDGRNHYTTSRLLSSSVQNSRRTSSIASHSSSISYVSSSSDRMGNSMYPGSGNGSSVGSSFLGVLNVALPPQEPIPSDTLPPPPAISSSASKRNSFAEFVYSHSSKSSPFSSRRPSHDRRSSSSDLRRPSDQYPPSLDRQMMDGSQVLDSPSDAVSFQQKSLLGKMSQKSADSWPNLSGKLHKNADTKRPSLDSNTDSTDSANSIEWEPLLTPRTLYMPWPTATVRAFAEFFFTGQVNGRWMLAPVVLNLLLMSKIYEIPLLYNLIIEVLCSIIGRKEDSLCVICDSLTDALRNKVLRLSNDDHELMESYLQKNETYNELLKLRKSLETIDDGYFDFDLIKKVSRAFSASSNSDSAPDKSSIAGGTQRTSSIIPTVFAGGPRDSHNSVGSIGGYPPSFRQPHATPQRVNNKSSLSKEISSATPGNKAGLSDLAGLEELEPDEKITAQDKGDKQIESRFEASDDEQSHYSTSDSSSDETEEEYEDALHETPSRSSVDLRGTIIDARGNTGSDLADGEYHEEFEKNIDELNNESQKPKSEVGSGSSLSDSDELNSDIGLLSLNKMRRKIAGQDDLDESIDPLFKVAFDSNATEAKNATSRSSRDDTAHYGSTAPTLENLASPNALPPVEYVIKSIYRTAALINYPRLMIRCLDCIEISKRLRSLKLKAILELNEIEEDLKKPGTISHELLKRKILEKQKSDSALSKSMSTRPNPATKVSAPDMDTVSRDSSTSCTQQTIIDYLTDKDSDIKNVKSASLGISHSPVGPHKKSIKNKFFGDSPINTMNTPLLMNPAFMPPPPSSARGKKSNASPNSGTFSFFGKKK</sequence>
<feature type="region of interest" description="Disordered" evidence="3">
    <location>
        <begin position="121"/>
        <end position="150"/>
    </location>
</feature>
<dbReference type="Gene3D" id="2.120.10.80">
    <property type="entry name" value="Kelch-type beta propeller"/>
    <property type="match status" value="1"/>
</dbReference>
<dbReference type="Pfam" id="PF24981">
    <property type="entry name" value="Beta-prop_ATRN-LZTR1"/>
    <property type="match status" value="1"/>
</dbReference>
<accession>A0A7H9B6I7</accession>
<dbReference type="PANTHER" id="PTHR43503:SF2">
    <property type="entry name" value="NEGATIVE REGULATOR OF SPORULATION MDS3-RELATED"/>
    <property type="match status" value="1"/>
</dbReference>
<feature type="region of interest" description="Disordered" evidence="3">
    <location>
        <begin position="1379"/>
        <end position="1399"/>
    </location>
</feature>
<feature type="region of interest" description="Disordered" evidence="3">
    <location>
        <begin position="1485"/>
        <end position="1516"/>
    </location>
</feature>
<feature type="compositionally biased region" description="Low complexity" evidence="3">
    <location>
        <begin position="1136"/>
        <end position="1148"/>
    </location>
</feature>
<feature type="compositionally biased region" description="Polar residues" evidence="3">
    <location>
        <begin position="1150"/>
        <end position="1160"/>
    </location>
</feature>
<dbReference type="RefSeq" id="XP_037146016.1">
    <property type="nucleotide sequence ID" value="XM_037290121.1"/>
</dbReference>
<evidence type="ECO:0000313" key="5">
    <source>
        <dbReference type="EMBL" id="QLG74291.1"/>
    </source>
</evidence>
<feature type="compositionally biased region" description="Polar residues" evidence="3">
    <location>
        <begin position="1486"/>
        <end position="1498"/>
    </location>
</feature>
<feature type="region of interest" description="Disordered" evidence="3">
    <location>
        <begin position="738"/>
        <end position="839"/>
    </location>
</feature>
<dbReference type="SUPFAM" id="SSF117281">
    <property type="entry name" value="Kelch motif"/>
    <property type="match status" value="1"/>
</dbReference>
<dbReference type="PANTHER" id="PTHR43503">
    <property type="entry name" value="MCG48959-RELATED"/>
    <property type="match status" value="1"/>
</dbReference>
<feature type="compositionally biased region" description="Acidic residues" evidence="3">
    <location>
        <begin position="1261"/>
        <end position="1270"/>
    </location>
</feature>
<feature type="compositionally biased region" description="Basic and acidic residues" evidence="3">
    <location>
        <begin position="1244"/>
        <end position="1253"/>
    </location>
</feature>
<feature type="region of interest" description="Disordered" evidence="3">
    <location>
        <begin position="891"/>
        <end position="989"/>
    </location>
</feature>
<dbReference type="InterPro" id="IPR015915">
    <property type="entry name" value="Kelch-typ_b-propeller"/>
</dbReference>
<feature type="compositionally biased region" description="Basic and acidic residues" evidence="3">
    <location>
        <begin position="742"/>
        <end position="753"/>
    </location>
</feature>
<feature type="compositionally biased region" description="Basic and acidic residues" evidence="3">
    <location>
        <begin position="905"/>
        <end position="917"/>
    </location>
</feature>
<dbReference type="Proteomes" id="UP000509704">
    <property type="component" value="Chromosome 7"/>
</dbReference>
<evidence type="ECO:0000259" key="4">
    <source>
        <dbReference type="Pfam" id="PF24981"/>
    </source>
</evidence>
<evidence type="ECO:0000256" key="1">
    <source>
        <dbReference type="ARBA" id="ARBA00022441"/>
    </source>
</evidence>
<dbReference type="GO" id="GO:0005739">
    <property type="term" value="C:mitochondrion"/>
    <property type="evidence" value="ECO:0007669"/>
    <property type="project" value="TreeGrafter"/>
</dbReference>
<dbReference type="InterPro" id="IPR056737">
    <property type="entry name" value="Beta-prop_ATRN-MKLN-like"/>
</dbReference>
<feature type="compositionally biased region" description="Basic and acidic residues" evidence="3">
    <location>
        <begin position="476"/>
        <end position="486"/>
    </location>
</feature>
<evidence type="ECO:0000256" key="3">
    <source>
        <dbReference type="SAM" id="MobiDB-lite"/>
    </source>
</evidence>
<feature type="region of interest" description="Disordered" evidence="3">
    <location>
        <begin position="1244"/>
        <end position="1285"/>
    </location>
</feature>
<name>A0A7H9B6I7_ZYGMR</name>
<feature type="region of interest" description="Disordered" evidence="3">
    <location>
        <begin position="1575"/>
        <end position="1609"/>
    </location>
</feature>
<keyword evidence="1" id="KW-0880">Kelch repeat</keyword>
<feature type="domain" description="Attractin/MKLN-like beta-propeller" evidence="4">
    <location>
        <begin position="154"/>
        <end position="268"/>
    </location>
</feature>
<feature type="compositionally biased region" description="Low complexity" evidence="3">
    <location>
        <begin position="979"/>
        <end position="989"/>
    </location>
</feature>
<dbReference type="GO" id="GO:0005829">
    <property type="term" value="C:cytosol"/>
    <property type="evidence" value="ECO:0007669"/>
    <property type="project" value="TreeGrafter"/>
</dbReference>
<dbReference type="OrthoDB" id="10001928at2759"/>
<feature type="compositionally biased region" description="Low complexity" evidence="3">
    <location>
        <begin position="891"/>
        <end position="900"/>
    </location>
</feature>
<proteinExistence type="predicted"/>
<reference evidence="5 6" key="1">
    <citation type="submission" date="2020-07" db="EMBL/GenBank/DDBJ databases">
        <title>The yeast mating-type switching endonuclease HO is a domesticated member of an unorthodox homing genetic element family.</title>
        <authorList>
            <person name="Coughlan A.Y."/>
            <person name="Lombardi L."/>
            <person name="Braun-Galleani S."/>
            <person name="Martos A.R."/>
            <person name="Galeote V."/>
            <person name="Bigey F."/>
            <person name="Dequin S."/>
            <person name="Byrne K.P."/>
            <person name="Wolfe K.H."/>
        </authorList>
    </citation>
    <scope>NUCLEOTIDE SEQUENCE [LARGE SCALE GENOMIC DNA]</scope>
    <source>
        <strain evidence="5 6">NRRL Y-6702</strain>
    </source>
</reference>
<protein>
    <recommendedName>
        <fullName evidence="4">Attractin/MKLN-like beta-propeller domain-containing protein</fullName>
    </recommendedName>
</protein>
<feature type="region of interest" description="Disordered" evidence="3">
    <location>
        <begin position="1314"/>
        <end position="1338"/>
    </location>
</feature>
<gene>
    <name evidence="5" type="ORF">HG535_0G01750</name>
</gene>
<feature type="compositionally biased region" description="Basic and acidic residues" evidence="3">
    <location>
        <begin position="763"/>
        <end position="775"/>
    </location>
</feature>
<feature type="compositionally biased region" description="Polar residues" evidence="3">
    <location>
        <begin position="934"/>
        <end position="963"/>
    </location>
</feature>
<organism evidence="5 6">
    <name type="scientific">Zygotorulaspora mrakii</name>
    <name type="common">Zygosaccharomyces mrakii</name>
    <dbReference type="NCBI Taxonomy" id="42260"/>
    <lineage>
        <taxon>Eukaryota</taxon>
        <taxon>Fungi</taxon>
        <taxon>Dikarya</taxon>
        <taxon>Ascomycota</taxon>
        <taxon>Saccharomycotina</taxon>
        <taxon>Saccharomycetes</taxon>
        <taxon>Saccharomycetales</taxon>
        <taxon>Saccharomycetaceae</taxon>
        <taxon>Zygotorulaspora</taxon>
    </lineage>
</organism>
<feature type="compositionally biased region" description="Polar residues" evidence="3">
    <location>
        <begin position="1193"/>
        <end position="1210"/>
    </location>
</feature>
<evidence type="ECO:0000256" key="2">
    <source>
        <dbReference type="ARBA" id="ARBA00022737"/>
    </source>
</evidence>
<dbReference type="KEGG" id="zmk:HG535_0G01750"/>
<feature type="region of interest" description="Disordered" evidence="3">
    <location>
        <begin position="1136"/>
        <end position="1218"/>
    </location>
</feature>